<keyword evidence="3" id="KW-0472">Membrane</keyword>
<dbReference type="PANTHER" id="PTHR42910:SF1">
    <property type="entry name" value="MAJOR FACILITATOR SUPERFAMILY (MFS) PROFILE DOMAIN-CONTAINING PROTEIN"/>
    <property type="match status" value="1"/>
</dbReference>
<keyword evidence="2" id="KW-1133">Transmembrane helix</keyword>
<name>A0A316F2W7_9BURK</name>
<evidence type="ECO:0000256" key="2">
    <source>
        <dbReference type="ARBA" id="ARBA00022989"/>
    </source>
</evidence>
<dbReference type="InterPro" id="IPR036259">
    <property type="entry name" value="MFS_trans_sf"/>
</dbReference>
<dbReference type="RefSeq" id="WP_109582521.1">
    <property type="nucleotide sequence ID" value="NZ_CAJPUX010000006.1"/>
</dbReference>
<evidence type="ECO:0000256" key="1">
    <source>
        <dbReference type="ARBA" id="ARBA00022692"/>
    </source>
</evidence>
<reference evidence="5 6" key="1">
    <citation type="submission" date="2018-05" db="EMBL/GenBank/DDBJ databases">
        <title>Genomic Encyclopedia of Type Strains, Phase IV (KMG-V): Genome sequencing to study the core and pangenomes of soil and plant-associated prokaryotes.</title>
        <authorList>
            <person name="Whitman W."/>
        </authorList>
    </citation>
    <scope>NUCLEOTIDE SEQUENCE [LARGE SCALE GENOMIC DNA]</scope>
    <source>
        <strain evidence="5 6">SLV-132</strain>
    </source>
</reference>
<dbReference type="InterPro" id="IPR011701">
    <property type="entry name" value="MFS"/>
</dbReference>
<accession>A0A316F2W7</accession>
<feature type="domain" description="Major facilitator superfamily (MFS) profile" evidence="4">
    <location>
        <begin position="20"/>
        <end position="399"/>
    </location>
</feature>
<dbReference type="PANTHER" id="PTHR42910">
    <property type="entry name" value="TRANSPORTER SCO4007-RELATED"/>
    <property type="match status" value="1"/>
</dbReference>
<dbReference type="CDD" id="cd17324">
    <property type="entry name" value="MFS_NepI_like"/>
    <property type="match status" value="1"/>
</dbReference>
<dbReference type="GO" id="GO:0022857">
    <property type="term" value="F:transmembrane transporter activity"/>
    <property type="evidence" value="ECO:0007669"/>
    <property type="project" value="InterPro"/>
</dbReference>
<dbReference type="OrthoDB" id="9815356at2"/>
<dbReference type="PROSITE" id="PS50850">
    <property type="entry name" value="MFS"/>
    <property type="match status" value="1"/>
</dbReference>
<keyword evidence="1" id="KW-0812">Transmembrane</keyword>
<dbReference type="Proteomes" id="UP000245754">
    <property type="component" value="Unassembled WGS sequence"/>
</dbReference>
<dbReference type="AlphaFoldDB" id="A0A316F2W7"/>
<dbReference type="SUPFAM" id="SSF103473">
    <property type="entry name" value="MFS general substrate transporter"/>
    <property type="match status" value="1"/>
</dbReference>
<dbReference type="EMBL" id="QGGT01000001">
    <property type="protein sequence ID" value="PWK39001.1"/>
    <property type="molecule type" value="Genomic_DNA"/>
</dbReference>
<evidence type="ECO:0000259" key="4">
    <source>
        <dbReference type="PROSITE" id="PS50850"/>
    </source>
</evidence>
<dbReference type="Gene3D" id="1.20.1250.20">
    <property type="entry name" value="MFS general substrate transporter like domains"/>
    <property type="match status" value="1"/>
</dbReference>
<comment type="caution">
    <text evidence="5">The sequence shown here is derived from an EMBL/GenBank/DDBJ whole genome shotgun (WGS) entry which is preliminary data.</text>
</comment>
<gene>
    <name evidence="5" type="ORF">C7419_1012904</name>
</gene>
<keyword evidence="6" id="KW-1185">Reference proteome</keyword>
<protein>
    <submittedName>
        <fullName evidence="5">Putative MFS family arabinose efflux permease</fullName>
    </submittedName>
</protein>
<proteinExistence type="predicted"/>
<dbReference type="Pfam" id="PF07690">
    <property type="entry name" value="MFS_1"/>
    <property type="match status" value="1"/>
</dbReference>
<evidence type="ECO:0000313" key="5">
    <source>
        <dbReference type="EMBL" id="PWK39001.1"/>
    </source>
</evidence>
<sequence length="410" mass="42507">MTTATPHTAAAATGPQPAWITPLLAVACGMVVANLYYPQPLVGPIAHALALSPEIAGLIVTLIQIGYCAGLLLLVPLGDIVENRKLIVALIGGNAVALVAAAFATHASVFLLAGAAIGLCSVAAQVLVPFAAHLAPDHARGHAVGKVTSGLLMGIMLARPISSLFADAFGWHAIFAVSAVAMVLLAIVLARKLPRRQPPPSAGYLPTLASMWALVRTQPVLRRRALYQASLFGVFSLFWTTAPLYLAGPAFHMSQTGIAVFALVGVAGAIVAPMAGRYADRGHGRQMTALALAIGGGSFLLSLVGAEGSLLSLLALTAAAVLLDFGVSSNLVISQRAIFSLSPEHRSRLNGLFMAIFFIGGAIGSWAGAWAFAHGGWPLAAWIGFVPPMLALLYFRTERAVSYTTPTGTR</sequence>
<evidence type="ECO:0000313" key="6">
    <source>
        <dbReference type="Proteomes" id="UP000245754"/>
    </source>
</evidence>
<dbReference type="GeneID" id="98343343"/>
<dbReference type="InterPro" id="IPR020846">
    <property type="entry name" value="MFS_dom"/>
</dbReference>
<organism evidence="5 6">
    <name type="scientific">Cupriavidus plantarum</name>
    <dbReference type="NCBI Taxonomy" id="942865"/>
    <lineage>
        <taxon>Bacteria</taxon>
        <taxon>Pseudomonadati</taxon>
        <taxon>Pseudomonadota</taxon>
        <taxon>Betaproteobacteria</taxon>
        <taxon>Burkholderiales</taxon>
        <taxon>Burkholderiaceae</taxon>
        <taxon>Cupriavidus</taxon>
    </lineage>
</organism>
<evidence type="ECO:0000256" key="3">
    <source>
        <dbReference type="ARBA" id="ARBA00023136"/>
    </source>
</evidence>